<gene>
    <name evidence="12" type="ORF">F3Y22_tig00116954pilonHSYRG00107</name>
</gene>
<feature type="region of interest" description="Disordered" evidence="8">
    <location>
        <begin position="228"/>
        <end position="269"/>
    </location>
</feature>
<keyword evidence="13" id="KW-1185">Reference proteome</keyword>
<evidence type="ECO:0000256" key="6">
    <source>
        <dbReference type="ARBA" id="ARBA00022989"/>
    </source>
</evidence>
<dbReference type="GO" id="GO:0004672">
    <property type="term" value="F:protein kinase activity"/>
    <property type="evidence" value="ECO:0007669"/>
    <property type="project" value="InterPro"/>
</dbReference>
<comment type="caution">
    <text evidence="12">The sequence shown here is derived from an EMBL/GenBank/DDBJ whole genome shotgun (WGS) entry which is preliminary data.</text>
</comment>
<dbReference type="Gene3D" id="3.80.10.10">
    <property type="entry name" value="Ribonuclease Inhibitor"/>
    <property type="match status" value="2"/>
</dbReference>
<keyword evidence="4 10" id="KW-0732">Signal</keyword>
<dbReference type="InterPro" id="IPR013210">
    <property type="entry name" value="LRR_N_plant-typ"/>
</dbReference>
<dbReference type="Gene3D" id="3.30.200.20">
    <property type="entry name" value="Phosphorylase Kinase, domain 1"/>
    <property type="match status" value="1"/>
</dbReference>
<feature type="domain" description="Protein kinase" evidence="11">
    <location>
        <begin position="343"/>
        <end position="625"/>
    </location>
</feature>
<evidence type="ECO:0000256" key="8">
    <source>
        <dbReference type="SAM" id="MobiDB-lite"/>
    </source>
</evidence>
<feature type="compositionally biased region" description="Low complexity" evidence="8">
    <location>
        <begin position="254"/>
        <end position="263"/>
    </location>
</feature>
<evidence type="ECO:0000256" key="9">
    <source>
        <dbReference type="SAM" id="Phobius"/>
    </source>
</evidence>
<evidence type="ECO:0000256" key="10">
    <source>
        <dbReference type="SAM" id="SignalP"/>
    </source>
</evidence>
<keyword evidence="6 9" id="KW-1133">Transmembrane helix</keyword>
<dbReference type="Gene3D" id="1.10.510.10">
    <property type="entry name" value="Transferase(Phosphotransferase) domain 1"/>
    <property type="match status" value="1"/>
</dbReference>
<dbReference type="Proteomes" id="UP000436088">
    <property type="component" value="Unassembled WGS sequence"/>
</dbReference>
<dbReference type="SUPFAM" id="SSF56112">
    <property type="entry name" value="Protein kinase-like (PK-like)"/>
    <property type="match status" value="1"/>
</dbReference>
<dbReference type="GO" id="GO:0016020">
    <property type="term" value="C:membrane"/>
    <property type="evidence" value="ECO:0007669"/>
    <property type="project" value="UniProtKB-SubCell"/>
</dbReference>
<evidence type="ECO:0000256" key="2">
    <source>
        <dbReference type="ARBA" id="ARBA00022614"/>
    </source>
</evidence>
<dbReference type="Pfam" id="PF08263">
    <property type="entry name" value="LRRNT_2"/>
    <property type="match status" value="1"/>
</dbReference>
<protein>
    <recommendedName>
        <fullName evidence="11">Protein kinase domain-containing protein</fullName>
    </recommendedName>
</protein>
<dbReference type="SUPFAM" id="SSF52058">
    <property type="entry name" value="L domain-like"/>
    <property type="match status" value="1"/>
</dbReference>
<accession>A0A6A2XVI1</accession>
<dbReference type="InterPro" id="IPR032675">
    <property type="entry name" value="LRR_dom_sf"/>
</dbReference>
<evidence type="ECO:0000259" key="11">
    <source>
        <dbReference type="PROSITE" id="PS50011"/>
    </source>
</evidence>
<evidence type="ECO:0000256" key="1">
    <source>
        <dbReference type="ARBA" id="ARBA00004370"/>
    </source>
</evidence>
<dbReference type="InterPro" id="IPR011009">
    <property type="entry name" value="Kinase-like_dom_sf"/>
</dbReference>
<dbReference type="FunFam" id="3.80.10.10:FF:000400">
    <property type="entry name" value="Nuclear pore complex protein NUP107"/>
    <property type="match status" value="1"/>
</dbReference>
<evidence type="ECO:0000313" key="12">
    <source>
        <dbReference type="EMBL" id="KAE8660297.1"/>
    </source>
</evidence>
<feature type="chain" id="PRO_5025508716" description="Protein kinase domain-containing protein" evidence="10">
    <location>
        <begin position="24"/>
        <end position="631"/>
    </location>
</feature>
<evidence type="ECO:0000256" key="3">
    <source>
        <dbReference type="ARBA" id="ARBA00022692"/>
    </source>
</evidence>
<keyword evidence="5" id="KW-0677">Repeat</keyword>
<dbReference type="InterPro" id="IPR000719">
    <property type="entry name" value="Prot_kinase_dom"/>
</dbReference>
<evidence type="ECO:0000256" key="4">
    <source>
        <dbReference type="ARBA" id="ARBA00022729"/>
    </source>
</evidence>
<dbReference type="PROSITE" id="PS50011">
    <property type="entry name" value="PROTEIN_KINASE_DOM"/>
    <property type="match status" value="1"/>
</dbReference>
<dbReference type="Pfam" id="PF13855">
    <property type="entry name" value="LRR_8"/>
    <property type="match status" value="1"/>
</dbReference>
<dbReference type="PANTHER" id="PTHR48007">
    <property type="entry name" value="LEUCINE-RICH REPEAT RECEPTOR-LIKE PROTEIN KINASE PXC1"/>
    <property type="match status" value="1"/>
</dbReference>
<dbReference type="AlphaFoldDB" id="A0A6A2XVI1"/>
<feature type="transmembrane region" description="Helical" evidence="9">
    <location>
        <begin position="277"/>
        <end position="300"/>
    </location>
</feature>
<dbReference type="InterPro" id="IPR046959">
    <property type="entry name" value="PRK1-6/SRF4-like"/>
</dbReference>
<feature type="signal peptide" evidence="10">
    <location>
        <begin position="1"/>
        <end position="23"/>
    </location>
</feature>
<organism evidence="12 13">
    <name type="scientific">Hibiscus syriacus</name>
    <name type="common">Rose of Sharon</name>
    <dbReference type="NCBI Taxonomy" id="106335"/>
    <lineage>
        <taxon>Eukaryota</taxon>
        <taxon>Viridiplantae</taxon>
        <taxon>Streptophyta</taxon>
        <taxon>Embryophyta</taxon>
        <taxon>Tracheophyta</taxon>
        <taxon>Spermatophyta</taxon>
        <taxon>Magnoliopsida</taxon>
        <taxon>eudicotyledons</taxon>
        <taxon>Gunneridae</taxon>
        <taxon>Pentapetalae</taxon>
        <taxon>rosids</taxon>
        <taxon>malvids</taxon>
        <taxon>Malvales</taxon>
        <taxon>Malvaceae</taxon>
        <taxon>Malvoideae</taxon>
        <taxon>Hibiscus</taxon>
    </lineage>
</organism>
<dbReference type="EMBL" id="VEPZ02001732">
    <property type="protein sequence ID" value="KAE8660297.1"/>
    <property type="molecule type" value="Genomic_DNA"/>
</dbReference>
<comment type="subcellular location">
    <subcellularLocation>
        <location evidence="1">Membrane</location>
    </subcellularLocation>
</comment>
<evidence type="ECO:0000313" key="13">
    <source>
        <dbReference type="Proteomes" id="UP000436088"/>
    </source>
</evidence>
<keyword evidence="3 9" id="KW-0812">Transmembrane</keyword>
<reference evidence="12" key="1">
    <citation type="submission" date="2019-09" db="EMBL/GenBank/DDBJ databases">
        <title>Draft genome information of white flower Hibiscus syriacus.</title>
        <authorList>
            <person name="Kim Y.-M."/>
        </authorList>
    </citation>
    <scope>NUCLEOTIDE SEQUENCE [LARGE SCALE GENOMIC DNA]</scope>
    <source>
        <strain evidence="12">YM2019G1</strain>
    </source>
</reference>
<name>A0A6A2XVI1_HIBSY</name>
<proteinExistence type="predicted"/>
<evidence type="ECO:0000256" key="7">
    <source>
        <dbReference type="ARBA" id="ARBA00023136"/>
    </source>
</evidence>
<keyword evidence="7 9" id="KW-0472">Membrane</keyword>
<dbReference type="PANTHER" id="PTHR48007:SF64">
    <property type="entry name" value="POLLEN RECEPTOR-LIKE KINASE 1"/>
    <property type="match status" value="1"/>
</dbReference>
<feature type="compositionally biased region" description="Pro residues" evidence="8">
    <location>
        <begin position="236"/>
        <end position="253"/>
    </location>
</feature>
<evidence type="ECO:0000256" key="5">
    <source>
        <dbReference type="ARBA" id="ARBA00022737"/>
    </source>
</evidence>
<dbReference type="Pfam" id="PF00069">
    <property type="entry name" value="Pkinase"/>
    <property type="match status" value="1"/>
</dbReference>
<sequence>MATSQFYLRFILFSISSMLFVHSYSLSEPDTLLKFKASLRNASHLDWEKSPKPPCNGHRSRWVGVVCMNSSVLGLQLEGMGLSGTIDVNTLTGFPNLKSLSFMNNRFNGSMPDFRKLKTLKSLYLSKNQFSGDIPENAFKGLIKMMKLYLSGNKFTGEIPSSVLDLPKLKEIKLDRNQFSGRIPDFRQTNLQVANFSNNELEGPIPVRLRRMTATMFSGNKGLCGAPLKKKCSSPSPSPSPSPPPPPAPPPTPTVASSKPSTTGAPPPPPNIMRSPIWLFMIIFLAGVLILFSIFTGFLMDRRREQPPKSVETPPPAVRKAEAVKLCFLMNDREKFDLTELLKSSAEVLGSGSFGASYKAAIRTEPAMVVKRFQQMNNAGKEEFHDHMKSLGRLRHKNLLPLIAYFYRREEKLLVSDFVPNGSLAAHLHGHRSLGQPPLDWPTRLRIVKGVARGLYHLYKELPGLVAPHGHLKSSNVLLNESFEPLLMDYSLIPVINQESAQELMVVYKSPEYVKTGRITKKTDLWSLGVLIIEILTGKFPTNFLHKGKRNDDQDLAVWVTSVVGDDHEDYVKKIDLILDKDIGEISDGDRRLIVELLKIGLSCCELDMEKRLDLKEAVERIEGLNVDEKE</sequence>
<dbReference type="GO" id="GO:0005524">
    <property type="term" value="F:ATP binding"/>
    <property type="evidence" value="ECO:0007669"/>
    <property type="project" value="InterPro"/>
</dbReference>
<keyword evidence="2" id="KW-0433">Leucine-rich repeat</keyword>
<dbReference type="InterPro" id="IPR001611">
    <property type="entry name" value="Leu-rich_rpt"/>
</dbReference>